<gene>
    <name evidence="1" type="ORF">H3309_04590</name>
</gene>
<name>A0A7G5IK72_9SPHN</name>
<dbReference type="Proteomes" id="UP000515292">
    <property type="component" value="Chromosome"/>
</dbReference>
<keyword evidence="2" id="KW-1185">Reference proteome</keyword>
<sequence length="56" mass="5876">MTAAEASSGAPAARLAAALARIERAIAVRDARHQRLRHEATAALADLDRLIARSNG</sequence>
<dbReference type="EMBL" id="CP059851">
    <property type="protein sequence ID" value="QMW23764.1"/>
    <property type="molecule type" value="Genomic_DNA"/>
</dbReference>
<dbReference type="KEGG" id="sand:H3309_04590"/>
<reference evidence="1 2" key="1">
    <citation type="submission" date="2020-07" db="EMBL/GenBank/DDBJ databases">
        <title>Complete genome sequence for Sandaracinobacter sp. M6.</title>
        <authorList>
            <person name="Tang Y."/>
            <person name="Liu Q."/>
            <person name="Guo Z."/>
            <person name="Lei P."/>
            <person name="Huang B."/>
        </authorList>
    </citation>
    <scope>NUCLEOTIDE SEQUENCE [LARGE SCALE GENOMIC DNA]</scope>
    <source>
        <strain evidence="1 2">M6</strain>
    </source>
</reference>
<dbReference type="AlphaFoldDB" id="A0A7G5IK72"/>
<organism evidence="1 2">
    <name type="scientific">Sandaracinobacteroides saxicola</name>
    <dbReference type="NCBI Taxonomy" id="2759707"/>
    <lineage>
        <taxon>Bacteria</taxon>
        <taxon>Pseudomonadati</taxon>
        <taxon>Pseudomonadota</taxon>
        <taxon>Alphaproteobacteria</taxon>
        <taxon>Sphingomonadales</taxon>
        <taxon>Sphingosinicellaceae</taxon>
        <taxon>Sandaracinobacteroides</taxon>
    </lineage>
</organism>
<dbReference type="RefSeq" id="WP_182297587.1">
    <property type="nucleotide sequence ID" value="NZ_CP059851.1"/>
</dbReference>
<evidence type="ECO:0000313" key="2">
    <source>
        <dbReference type="Proteomes" id="UP000515292"/>
    </source>
</evidence>
<proteinExistence type="predicted"/>
<protein>
    <submittedName>
        <fullName evidence="1">Uncharacterized protein</fullName>
    </submittedName>
</protein>
<evidence type="ECO:0000313" key="1">
    <source>
        <dbReference type="EMBL" id="QMW23764.1"/>
    </source>
</evidence>
<accession>A0A7G5IK72</accession>